<organism evidence="2 3">
    <name type="scientific">Hirundo rustica rustica</name>
    <dbReference type="NCBI Taxonomy" id="333673"/>
    <lineage>
        <taxon>Eukaryota</taxon>
        <taxon>Metazoa</taxon>
        <taxon>Chordata</taxon>
        <taxon>Craniata</taxon>
        <taxon>Vertebrata</taxon>
        <taxon>Euteleostomi</taxon>
        <taxon>Archelosauria</taxon>
        <taxon>Archosauria</taxon>
        <taxon>Dinosauria</taxon>
        <taxon>Saurischia</taxon>
        <taxon>Theropoda</taxon>
        <taxon>Coelurosauria</taxon>
        <taxon>Aves</taxon>
        <taxon>Neognathae</taxon>
        <taxon>Neoaves</taxon>
        <taxon>Telluraves</taxon>
        <taxon>Australaves</taxon>
        <taxon>Passeriformes</taxon>
        <taxon>Sylvioidea</taxon>
        <taxon>Hirundinidae</taxon>
        <taxon>Hirundo</taxon>
    </lineage>
</organism>
<reference evidence="2 3" key="1">
    <citation type="submission" date="2018-07" db="EMBL/GenBank/DDBJ databases">
        <title>A high quality draft genome assembly of the barn swallow (H. rustica rustica).</title>
        <authorList>
            <person name="Formenti G."/>
            <person name="Chiara M."/>
            <person name="Poveda L."/>
            <person name="Francoijs K.-J."/>
            <person name="Bonisoli-Alquati A."/>
            <person name="Canova L."/>
            <person name="Gianfranceschi L."/>
            <person name="Horner D.S."/>
            <person name="Saino N."/>
        </authorList>
    </citation>
    <scope>NUCLEOTIDE SEQUENCE [LARGE SCALE GENOMIC DNA]</scope>
    <source>
        <strain evidence="2">Chelidonia</strain>
        <tissue evidence="2">Blood</tissue>
    </source>
</reference>
<dbReference type="AlphaFoldDB" id="A0A3M0KMU2"/>
<dbReference type="Proteomes" id="UP000269221">
    <property type="component" value="Unassembled WGS sequence"/>
</dbReference>
<evidence type="ECO:0000256" key="1">
    <source>
        <dbReference type="SAM" id="MobiDB-lite"/>
    </source>
</evidence>
<gene>
    <name evidence="2" type="ORF">DUI87_09521</name>
</gene>
<feature type="compositionally biased region" description="Polar residues" evidence="1">
    <location>
        <begin position="1"/>
        <end position="10"/>
    </location>
</feature>
<evidence type="ECO:0000313" key="3">
    <source>
        <dbReference type="Proteomes" id="UP000269221"/>
    </source>
</evidence>
<evidence type="ECO:0000313" key="2">
    <source>
        <dbReference type="EMBL" id="RMC14425.1"/>
    </source>
</evidence>
<proteinExistence type="predicted"/>
<comment type="caution">
    <text evidence="2">The sequence shown here is derived from an EMBL/GenBank/DDBJ whole genome shotgun (WGS) entry which is preliminary data.</text>
</comment>
<sequence>MPNVHTSGVSAASKAISGCTAPGQPVVPPLNLARRAEELGMFPQLNHWPLTPTIPVAGRAPEAMVTGARSSQFDFSVTSKLFPRWSDSSSVPTGLLSDGFEDAKCQDLSQFI</sequence>
<protein>
    <submittedName>
        <fullName evidence="2">Uncharacterized protein</fullName>
    </submittedName>
</protein>
<dbReference type="EMBL" id="QRBI01000105">
    <property type="protein sequence ID" value="RMC14425.1"/>
    <property type="molecule type" value="Genomic_DNA"/>
</dbReference>
<accession>A0A3M0KMU2</accession>
<keyword evidence="3" id="KW-1185">Reference proteome</keyword>
<name>A0A3M0KMU2_HIRRU</name>
<feature type="region of interest" description="Disordered" evidence="1">
    <location>
        <begin position="1"/>
        <end position="25"/>
    </location>
</feature>